<dbReference type="InterPro" id="IPR005064">
    <property type="entry name" value="BUG"/>
</dbReference>
<organism evidence="3 4">
    <name type="scientific">Aureimonas altamirensis DSM 21988</name>
    <dbReference type="NCBI Taxonomy" id="1121026"/>
    <lineage>
        <taxon>Bacteria</taxon>
        <taxon>Pseudomonadati</taxon>
        <taxon>Pseudomonadota</taxon>
        <taxon>Alphaproteobacteria</taxon>
        <taxon>Hyphomicrobiales</taxon>
        <taxon>Aurantimonadaceae</taxon>
        <taxon>Aureimonas</taxon>
    </lineage>
</organism>
<evidence type="ECO:0000256" key="1">
    <source>
        <dbReference type="ARBA" id="ARBA00006987"/>
    </source>
</evidence>
<dbReference type="RefSeq" id="WP_060606002.1">
    <property type="nucleotide sequence ID" value="NZ_FQZC01000002.1"/>
</dbReference>
<dbReference type="EMBL" id="FQZC01000002">
    <property type="protein sequence ID" value="SHI96664.1"/>
    <property type="molecule type" value="Genomic_DNA"/>
</dbReference>
<name>A0ABY1IBU0_9HYPH</name>
<evidence type="ECO:0000313" key="3">
    <source>
        <dbReference type="EMBL" id="SHI96664.1"/>
    </source>
</evidence>
<dbReference type="PIRSF" id="PIRSF017082">
    <property type="entry name" value="YflP"/>
    <property type="match status" value="1"/>
</dbReference>
<gene>
    <name evidence="3" type="ORF">SAMN02745911_1261</name>
</gene>
<comment type="similarity">
    <text evidence="1">Belongs to the UPF0065 (bug) family.</text>
</comment>
<feature type="signal peptide" evidence="2">
    <location>
        <begin position="1"/>
        <end position="26"/>
    </location>
</feature>
<proteinExistence type="inferred from homology"/>
<dbReference type="CDD" id="cd07012">
    <property type="entry name" value="PBP2_Bug_TTT"/>
    <property type="match status" value="1"/>
</dbReference>
<evidence type="ECO:0000256" key="2">
    <source>
        <dbReference type="SAM" id="SignalP"/>
    </source>
</evidence>
<dbReference type="Pfam" id="PF03401">
    <property type="entry name" value="TctC"/>
    <property type="match status" value="1"/>
</dbReference>
<dbReference type="Gene3D" id="3.40.190.10">
    <property type="entry name" value="Periplasmic binding protein-like II"/>
    <property type="match status" value="1"/>
</dbReference>
<sequence>MKPVTPHLMAAFVAASIMFAPALSMAQEKPSDFPRRPISLVVAYPAGGAVDVTARTVADLTQKHNGTQFRVENRVGGAGIAAHTYLAKQAAADGYTIGVIANPFLFTDVLLRDASFDIGEFDPIATISFDPVVWLVRTDSDIGGMELPQIMEHAKTNRLQVGMNPNSMFLFVSEYLADQQGVEFNFVPFDGGRQGVTALLAGDVDATAAFYSEIEQFVRNGDLRAVAVTGDARHPGLPDTPTFPELGVPMTGQTWGATRFLAVPNDTPEDRRNWLAAEFLATLQSDAAGPAFEAANLRLTPADEAATKASYQKTFEELKTFLTSTGRLTN</sequence>
<dbReference type="PANTHER" id="PTHR42928">
    <property type="entry name" value="TRICARBOXYLATE-BINDING PROTEIN"/>
    <property type="match status" value="1"/>
</dbReference>
<dbReference type="Gene3D" id="3.40.190.150">
    <property type="entry name" value="Bordetella uptake gene, domain 1"/>
    <property type="match status" value="1"/>
</dbReference>
<dbReference type="SUPFAM" id="SSF53850">
    <property type="entry name" value="Periplasmic binding protein-like II"/>
    <property type="match status" value="1"/>
</dbReference>
<keyword evidence="3" id="KW-0675">Receptor</keyword>
<protein>
    <submittedName>
        <fullName evidence="3">Tripartite-type tricarboxylate transporter, receptor component TctC</fullName>
    </submittedName>
</protein>
<dbReference type="PANTHER" id="PTHR42928:SF5">
    <property type="entry name" value="BLR1237 PROTEIN"/>
    <property type="match status" value="1"/>
</dbReference>
<reference evidence="3 4" key="1">
    <citation type="submission" date="2016-11" db="EMBL/GenBank/DDBJ databases">
        <authorList>
            <person name="Varghese N."/>
            <person name="Submissions S."/>
        </authorList>
    </citation>
    <scope>NUCLEOTIDE SEQUENCE [LARGE SCALE GENOMIC DNA]</scope>
    <source>
        <strain evidence="3 4">DSM 21988</strain>
    </source>
</reference>
<keyword evidence="4" id="KW-1185">Reference proteome</keyword>
<keyword evidence="2" id="KW-0732">Signal</keyword>
<dbReference type="InterPro" id="IPR042100">
    <property type="entry name" value="Bug_dom1"/>
</dbReference>
<comment type="caution">
    <text evidence="3">The sequence shown here is derived from an EMBL/GenBank/DDBJ whole genome shotgun (WGS) entry which is preliminary data.</text>
</comment>
<evidence type="ECO:0000313" key="4">
    <source>
        <dbReference type="Proteomes" id="UP000184290"/>
    </source>
</evidence>
<accession>A0ABY1IBU0</accession>
<feature type="chain" id="PRO_5045699331" evidence="2">
    <location>
        <begin position="27"/>
        <end position="330"/>
    </location>
</feature>
<dbReference type="Proteomes" id="UP000184290">
    <property type="component" value="Unassembled WGS sequence"/>
</dbReference>